<proteinExistence type="predicted"/>
<evidence type="ECO:0000313" key="2">
    <source>
        <dbReference type="Proteomes" id="UP000642910"/>
    </source>
</evidence>
<name>A0ABS0F3B3_9BACL</name>
<evidence type="ECO:0000313" key="1">
    <source>
        <dbReference type="EMBL" id="MBF8377731.1"/>
    </source>
</evidence>
<comment type="caution">
    <text evidence="1">The sequence shown here is derived from an EMBL/GenBank/DDBJ whole genome shotgun (WGS) entry which is preliminary data.</text>
</comment>
<reference evidence="1 2" key="1">
    <citation type="submission" date="2020-11" db="EMBL/GenBank/DDBJ databases">
        <title>Genomic insight of Alicyclobacillus mali FL 18 reveals a new arsenic-resistant strain, with potential in environmental biotechnology.</title>
        <authorList>
            <person name="Fiorentino G."/>
            <person name="Gallo G."/>
            <person name="Aulitto M."/>
        </authorList>
    </citation>
    <scope>NUCLEOTIDE SEQUENCE [LARGE SCALE GENOMIC DNA]</scope>
    <source>
        <strain evidence="1 2">FL 18</strain>
    </source>
</reference>
<accession>A0ABS0F3B3</accession>
<protein>
    <submittedName>
        <fullName evidence="1">Uncharacterized protein</fullName>
    </submittedName>
</protein>
<dbReference type="Proteomes" id="UP000642910">
    <property type="component" value="Unassembled WGS sequence"/>
</dbReference>
<gene>
    <name evidence="1" type="ORF">IW967_07605</name>
</gene>
<keyword evidence="2" id="KW-1185">Reference proteome</keyword>
<organism evidence="1 2">
    <name type="scientific">Alicyclobacillus mali</name>
    <name type="common">ex Roth et al. 2021</name>
    <dbReference type="NCBI Taxonomy" id="1123961"/>
    <lineage>
        <taxon>Bacteria</taxon>
        <taxon>Bacillati</taxon>
        <taxon>Bacillota</taxon>
        <taxon>Bacilli</taxon>
        <taxon>Bacillales</taxon>
        <taxon>Alicyclobacillaceae</taxon>
        <taxon>Alicyclobacillus</taxon>
    </lineage>
</organism>
<sequence>MQPMQPTYGGQGQGMGYNAQVYQQMRQFATPAETVHQHMQQDAQYAQPSYGYAPMGTMGMGHSMLSQFGSNPQMVRQHIQQDLQQYGGHPMGQAMAGMHDSAGYGMGYGSYGTPHQAHVVSMQGRQAYQQAAGQAQGGYGMSPSGYGPQFGMMGAQGHAQPYQQPYQQMMHMQPGQQAYGYGMQNHPSRGAFAQYGTDPQVVRQHIQQDLGYYGAMQ</sequence>
<dbReference type="RefSeq" id="WP_067847784.1">
    <property type="nucleotide sequence ID" value="NZ_JADPKZ010000038.1"/>
</dbReference>
<dbReference type="EMBL" id="JADPKZ010000038">
    <property type="protein sequence ID" value="MBF8377731.1"/>
    <property type="molecule type" value="Genomic_DNA"/>
</dbReference>